<evidence type="ECO:0000313" key="1">
    <source>
        <dbReference type="EMBL" id="MFK2856298.1"/>
    </source>
</evidence>
<gene>
    <name evidence="1" type="ORF">ISP18_16960</name>
</gene>
<accession>A0ABW8IM58</accession>
<protein>
    <submittedName>
        <fullName evidence="1">Uncharacterized protein</fullName>
    </submittedName>
</protein>
<proteinExistence type="predicted"/>
<organism evidence="1 2">
    <name type="scientific">Dyella humi</name>
    <dbReference type="NCBI Taxonomy" id="1770547"/>
    <lineage>
        <taxon>Bacteria</taxon>
        <taxon>Pseudomonadati</taxon>
        <taxon>Pseudomonadota</taxon>
        <taxon>Gammaproteobacteria</taxon>
        <taxon>Lysobacterales</taxon>
        <taxon>Rhodanobacteraceae</taxon>
        <taxon>Dyella</taxon>
    </lineage>
</organism>
<comment type="caution">
    <text evidence="1">The sequence shown here is derived from an EMBL/GenBank/DDBJ whole genome shotgun (WGS) entry which is preliminary data.</text>
</comment>
<keyword evidence="2" id="KW-1185">Reference proteome</keyword>
<dbReference type="EMBL" id="JADIKI010000023">
    <property type="protein sequence ID" value="MFK2856298.1"/>
    <property type="molecule type" value="Genomic_DNA"/>
</dbReference>
<evidence type="ECO:0000313" key="2">
    <source>
        <dbReference type="Proteomes" id="UP001620409"/>
    </source>
</evidence>
<dbReference type="RefSeq" id="WP_380014767.1">
    <property type="nucleotide sequence ID" value="NZ_JADIKI010000023.1"/>
</dbReference>
<name>A0ABW8IM58_9GAMM</name>
<dbReference type="Proteomes" id="UP001620409">
    <property type="component" value="Unassembled WGS sequence"/>
</dbReference>
<sequence>MTQRCSIHRQKLVQQCPHCDATQTNDSSHAELYECSQCFQSLAISKVDGTFAPKPAFGEAQAEHLIKNIGSLGKTAVLPLQRFLASIDADLNRVSEELGDIFHNRSVPARPQLASLIAIAVYFDIDVVDLITAPEKAATQAGFSFKKNLPLKQERPFSLRRKERSKWFEKRLRDILSGPGPYPSTKAFCRECDFSLDGARKSFSELTKQLSAKHVEWKKQQASILRRRAIASIRRLHEQRRYMTDREFVRRVAQNSGAPIHVVRKLVQIGSSLY</sequence>
<reference evidence="1 2" key="1">
    <citation type="submission" date="2020-10" db="EMBL/GenBank/DDBJ databases">
        <title>Phylogeny of dyella-like bacteria.</title>
        <authorList>
            <person name="Fu J."/>
        </authorList>
    </citation>
    <scope>NUCLEOTIDE SEQUENCE [LARGE SCALE GENOMIC DNA]</scope>
    <source>
        <strain evidence="1 2">DHG40</strain>
    </source>
</reference>